<gene>
    <name evidence="6" type="primary">maf</name>
    <name evidence="6" type="ORF">DBW92_03460</name>
</gene>
<dbReference type="Gene3D" id="3.90.950.10">
    <property type="match status" value="1"/>
</dbReference>
<comment type="caution">
    <text evidence="5">Lacks conserved residue(s) required for the propagation of feature annotation.</text>
</comment>
<comment type="subcellular location">
    <subcellularLocation>
        <location evidence="1 5">Cytoplasm</location>
    </subcellularLocation>
</comment>
<dbReference type="GO" id="GO:0047429">
    <property type="term" value="F:nucleoside triphosphate diphosphatase activity"/>
    <property type="evidence" value="ECO:0007669"/>
    <property type="project" value="UniProtKB-EC"/>
</dbReference>
<evidence type="ECO:0000313" key="7">
    <source>
        <dbReference type="Proteomes" id="UP000252915"/>
    </source>
</evidence>
<evidence type="ECO:0000313" key="6">
    <source>
        <dbReference type="EMBL" id="RCL44004.1"/>
    </source>
</evidence>
<organism evidence="6 7">
    <name type="scientific">SAR86 cluster bacterium</name>
    <dbReference type="NCBI Taxonomy" id="2030880"/>
    <lineage>
        <taxon>Bacteria</taxon>
        <taxon>Pseudomonadati</taxon>
        <taxon>Pseudomonadota</taxon>
        <taxon>Gammaproteobacteria</taxon>
        <taxon>SAR86 cluster</taxon>
    </lineage>
</organism>
<dbReference type="CDD" id="cd00555">
    <property type="entry name" value="Maf"/>
    <property type="match status" value="1"/>
</dbReference>
<dbReference type="HAMAP" id="MF_00528">
    <property type="entry name" value="Maf"/>
    <property type="match status" value="1"/>
</dbReference>
<dbReference type="InterPro" id="IPR029001">
    <property type="entry name" value="ITPase-like_fam"/>
</dbReference>
<comment type="caution">
    <text evidence="6">The sequence shown here is derived from an EMBL/GenBank/DDBJ whole genome shotgun (WGS) entry which is preliminary data.</text>
</comment>
<dbReference type="InterPro" id="IPR003697">
    <property type="entry name" value="Maf-like"/>
</dbReference>
<dbReference type="EMBL" id="QOPI01000018">
    <property type="protein sequence ID" value="RCL44004.1"/>
    <property type="molecule type" value="Genomic_DNA"/>
</dbReference>
<accession>A0A368C4H3</accession>
<comment type="catalytic activity">
    <reaction evidence="5">
        <text>a ribonucleoside 5'-triphosphate + H2O = a ribonucleoside 5'-phosphate + diphosphate + H(+)</text>
        <dbReference type="Rhea" id="RHEA:23996"/>
        <dbReference type="ChEBI" id="CHEBI:15377"/>
        <dbReference type="ChEBI" id="CHEBI:15378"/>
        <dbReference type="ChEBI" id="CHEBI:33019"/>
        <dbReference type="ChEBI" id="CHEBI:58043"/>
        <dbReference type="ChEBI" id="CHEBI:61557"/>
        <dbReference type="EC" id="3.6.1.9"/>
    </reaction>
</comment>
<dbReference type="NCBIfam" id="TIGR00172">
    <property type="entry name" value="maf"/>
    <property type="match status" value="1"/>
</dbReference>
<sequence length="214" mass="24259">MNRSLEDSSIKPKIPIILASGSESRKLMLEEFGLEFDVVISDVDEDDLKEKISKESFQQQVIYLAKAKAQEVSFQYPNAIVIGGDQMCVLDDVIFNKPGDKTKAISNLQLLSGKKHFQNSGVCLFQNNKCLWEYSEIIEMQMRDLSEEEIVKYVELENPIHAAGAYKYESLGRNLFSSVSGSAFTIRGMPLIPLLNQLRELDIINTKPFRDENN</sequence>
<evidence type="ECO:0000256" key="1">
    <source>
        <dbReference type="ARBA" id="ARBA00004496"/>
    </source>
</evidence>
<proteinExistence type="inferred from homology"/>
<protein>
    <recommendedName>
        <fullName evidence="5">Nucleoside triphosphate pyrophosphatase</fullName>
        <ecNumber evidence="5">3.6.1.9</ecNumber>
    </recommendedName>
    <alternativeName>
        <fullName evidence="5">Nucleotide pyrophosphatase</fullName>
        <shortName evidence="5">Nucleotide PPase</shortName>
    </alternativeName>
</protein>
<dbReference type="AlphaFoldDB" id="A0A368C4H3"/>
<dbReference type="PANTHER" id="PTHR43213:SF10">
    <property type="entry name" value="7-METHYL-GTP PYROPHOSPHATASE"/>
    <property type="match status" value="1"/>
</dbReference>
<comment type="similarity">
    <text evidence="5">Belongs to the Maf family.</text>
</comment>
<reference evidence="6 7" key="1">
    <citation type="journal article" date="2018" name="Microbiome">
        <title>Fine metagenomic profile of the Mediterranean stratified and mixed water columns revealed by assembly and recruitment.</title>
        <authorList>
            <person name="Haro-Moreno J.M."/>
            <person name="Lopez-Perez M."/>
            <person name="De La Torre J.R."/>
            <person name="Picazo A."/>
            <person name="Camacho A."/>
            <person name="Rodriguez-Valera F."/>
        </authorList>
    </citation>
    <scope>NUCLEOTIDE SEQUENCE [LARGE SCALE GENOMIC DNA]</scope>
    <source>
        <strain evidence="6">MED-G78</strain>
    </source>
</reference>
<evidence type="ECO:0000256" key="5">
    <source>
        <dbReference type="HAMAP-Rule" id="MF_00528"/>
    </source>
</evidence>
<dbReference type="Proteomes" id="UP000252915">
    <property type="component" value="Unassembled WGS sequence"/>
</dbReference>
<evidence type="ECO:0000256" key="4">
    <source>
        <dbReference type="ARBA" id="ARBA00023080"/>
    </source>
</evidence>
<dbReference type="PIRSF" id="PIRSF006305">
    <property type="entry name" value="Maf"/>
    <property type="match status" value="1"/>
</dbReference>
<evidence type="ECO:0000256" key="3">
    <source>
        <dbReference type="ARBA" id="ARBA00022801"/>
    </source>
</evidence>
<dbReference type="EC" id="3.6.1.9" evidence="5"/>
<name>A0A368C4H3_9GAMM</name>
<evidence type="ECO:0000256" key="2">
    <source>
        <dbReference type="ARBA" id="ARBA00022490"/>
    </source>
</evidence>
<keyword evidence="3 5" id="KW-0378">Hydrolase</keyword>
<keyword evidence="4 5" id="KW-0546">Nucleotide metabolism</keyword>
<dbReference type="GO" id="GO:0005737">
    <property type="term" value="C:cytoplasm"/>
    <property type="evidence" value="ECO:0007669"/>
    <property type="project" value="UniProtKB-SubCell"/>
</dbReference>
<feature type="active site" description="Proton acceptor" evidence="5">
    <location>
        <position position="85"/>
    </location>
</feature>
<dbReference type="Pfam" id="PF02545">
    <property type="entry name" value="Maf"/>
    <property type="match status" value="1"/>
</dbReference>
<comment type="function">
    <text evidence="5">Nucleoside triphosphate pyrophosphatase. May have a dual role in cell division arrest and in preventing the incorporation of modified nucleotides into cellular nucleic acids.</text>
</comment>
<comment type="cofactor">
    <cofactor evidence="5">
        <name>a divalent metal cation</name>
        <dbReference type="ChEBI" id="CHEBI:60240"/>
    </cofactor>
</comment>
<dbReference type="SUPFAM" id="SSF52972">
    <property type="entry name" value="ITPase-like"/>
    <property type="match status" value="1"/>
</dbReference>
<dbReference type="PANTHER" id="PTHR43213">
    <property type="entry name" value="BIFUNCTIONAL DTTP/UTP PYROPHOSPHATASE/METHYLTRANSFERASE PROTEIN-RELATED"/>
    <property type="match status" value="1"/>
</dbReference>
<dbReference type="GO" id="GO:0009117">
    <property type="term" value="P:nucleotide metabolic process"/>
    <property type="evidence" value="ECO:0007669"/>
    <property type="project" value="UniProtKB-KW"/>
</dbReference>
<comment type="catalytic activity">
    <reaction evidence="5">
        <text>a 2'-deoxyribonucleoside 5'-triphosphate + H2O = a 2'-deoxyribonucleoside 5'-phosphate + diphosphate + H(+)</text>
        <dbReference type="Rhea" id="RHEA:44644"/>
        <dbReference type="ChEBI" id="CHEBI:15377"/>
        <dbReference type="ChEBI" id="CHEBI:15378"/>
        <dbReference type="ChEBI" id="CHEBI:33019"/>
        <dbReference type="ChEBI" id="CHEBI:61560"/>
        <dbReference type="ChEBI" id="CHEBI:65317"/>
        <dbReference type="EC" id="3.6.1.9"/>
    </reaction>
</comment>
<keyword evidence="2 5" id="KW-0963">Cytoplasm</keyword>